<keyword evidence="3" id="KW-1185">Reference proteome</keyword>
<reference evidence="2 3" key="1">
    <citation type="journal article" date="2014" name="Front. Microbiol.">
        <title>Population and genomic analysis of the genus Halorubrum.</title>
        <authorList>
            <person name="Fullmer M.S."/>
            <person name="Soucy S.M."/>
            <person name="Swithers K.S."/>
            <person name="Makkay A.M."/>
            <person name="Wheeler R."/>
            <person name="Ventosa A."/>
            <person name="Gogarten J.P."/>
            <person name="Papke R.T."/>
        </authorList>
    </citation>
    <scope>NUCLEOTIDE SEQUENCE [LARGE SCALE GENOMIC DNA]</scope>
    <source>
        <strain evidence="2 3">C49</strain>
    </source>
</reference>
<dbReference type="EMBL" id="NHOA01000084">
    <property type="protein sequence ID" value="PHQ38651.1"/>
    <property type="molecule type" value="Genomic_DNA"/>
</dbReference>
<evidence type="ECO:0000313" key="2">
    <source>
        <dbReference type="EMBL" id="PHQ38651.1"/>
    </source>
</evidence>
<keyword evidence="1" id="KW-0472">Membrane</keyword>
<dbReference type="Pfam" id="PF17647">
    <property type="entry name" value="DUF5518"/>
    <property type="match status" value="1"/>
</dbReference>
<gene>
    <name evidence="2" type="ORF">DJ69_10040</name>
</gene>
<keyword evidence="1" id="KW-1133">Transmembrane helix</keyword>
<dbReference type="RefSeq" id="WP_099255487.1">
    <property type="nucleotide sequence ID" value="NZ_NHOA01000084.1"/>
</dbReference>
<sequence>MLNAVIGAVATVVLSFTGISPVLGGAVAAYLEGGETGDGLRVGALSGLIASLPLAGVVVLALVVFSLGGVIGVYVKNEL</sequence>
<accession>A0A2G1WI37</accession>
<dbReference type="OrthoDB" id="341846at2157"/>
<organism evidence="2 3">
    <name type="scientific">Halorubrum persicum</name>
    <dbReference type="NCBI Taxonomy" id="1383844"/>
    <lineage>
        <taxon>Archaea</taxon>
        <taxon>Methanobacteriati</taxon>
        <taxon>Methanobacteriota</taxon>
        <taxon>Stenosarchaea group</taxon>
        <taxon>Halobacteria</taxon>
        <taxon>Halobacteriales</taxon>
        <taxon>Haloferacaceae</taxon>
        <taxon>Halorubrum</taxon>
    </lineage>
</organism>
<dbReference type="AlphaFoldDB" id="A0A2G1WI37"/>
<protein>
    <submittedName>
        <fullName evidence="2">Uncharacterized protein</fullName>
    </submittedName>
</protein>
<evidence type="ECO:0000256" key="1">
    <source>
        <dbReference type="SAM" id="Phobius"/>
    </source>
</evidence>
<comment type="caution">
    <text evidence="2">The sequence shown here is derived from an EMBL/GenBank/DDBJ whole genome shotgun (WGS) entry which is preliminary data.</text>
</comment>
<dbReference type="Proteomes" id="UP000222824">
    <property type="component" value="Unassembled WGS sequence"/>
</dbReference>
<evidence type="ECO:0000313" key="3">
    <source>
        <dbReference type="Proteomes" id="UP000222824"/>
    </source>
</evidence>
<dbReference type="InterPro" id="IPR040493">
    <property type="entry name" value="DUF5518"/>
</dbReference>
<keyword evidence="1" id="KW-0812">Transmembrane</keyword>
<proteinExistence type="predicted"/>
<name>A0A2G1WI37_9EURY</name>
<feature type="transmembrane region" description="Helical" evidence="1">
    <location>
        <begin position="48"/>
        <end position="75"/>
    </location>
</feature>